<comment type="caution">
    <text evidence="2">The sequence shown here is derived from an EMBL/GenBank/DDBJ whole genome shotgun (WGS) entry which is preliminary data.</text>
</comment>
<sequence>MKLSIQFALMLALSVVTVHASSKETLVGEVGNGPKKCANQQNLNDLDENDLPIQVTSQDGDAVTFEISQTLYSGTVEKVALNYNRGSTDIVCEVNSGVSEKWIESYTAVCVNGKAEVKIYLHFCESDDTHCDYCAVPDDKDDYLALSVELDCVPNSIDPPIPSPIPPETVTDRAGSLGDPHFQAWKGEHFEFHGQCDLVLTQDHDFADGLGLDVQIRTKLVRYWSYIKKAAIRIGNDILEIEGNADPQKNDAHHWFNLEYKGEATSIGGFPLSIHNDKASKSYFEIDLSSKYPDQKIVLSTYREFVRVDFHGATADAFGDTVGMLGDFKTGDLFARDGVTRMDDFVQLGNEWQVLPADYMLFRDESDPQFPKRCIEPEDPQGQRHRRLGESTIAVEAAEAACAKLKDELDRKDCVYDILATQDLDMVGAF</sequence>
<feature type="signal peptide" evidence="1">
    <location>
        <begin position="1"/>
        <end position="20"/>
    </location>
</feature>
<organism evidence="2 3">
    <name type="scientific">Cylindrotheca closterium</name>
    <dbReference type="NCBI Taxonomy" id="2856"/>
    <lineage>
        <taxon>Eukaryota</taxon>
        <taxon>Sar</taxon>
        <taxon>Stramenopiles</taxon>
        <taxon>Ochrophyta</taxon>
        <taxon>Bacillariophyta</taxon>
        <taxon>Bacillariophyceae</taxon>
        <taxon>Bacillariophycidae</taxon>
        <taxon>Bacillariales</taxon>
        <taxon>Bacillariaceae</taxon>
        <taxon>Cylindrotheca</taxon>
    </lineage>
</organism>
<gene>
    <name evidence="2" type="ORF">CYCCA115_LOCUS5902</name>
</gene>
<evidence type="ECO:0000256" key="1">
    <source>
        <dbReference type="SAM" id="SignalP"/>
    </source>
</evidence>
<dbReference type="Proteomes" id="UP001295423">
    <property type="component" value="Unassembled WGS sequence"/>
</dbReference>
<evidence type="ECO:0000313" key="3">
    <source>
        <dbReference type="Proteomes" id="UP001295423"/>
    </source>
</evidence>
<reference evidence="2" key="1">
    <citation type="submission" date="2023-08" db="EMBL/GenBank/DDBJ databases">
        <authorList>
            <person name="Audoor S."/>
            <person name="Bilcke G."/>
        </authorList>
    </citation>
    <scope>NUCLEOTIDE SEQUENCE</scope>
</reference>
<keyword evidence="3" id="KW-1185">Reference proteome</keyword>
<evidence type="ECO:0008006" key="4">
    <source>
        <dbReference type="Google" id="ProtNLM"/>
    </source>
</evidence>
<feature type="chain" id="PRO_5042019721" description="VWFD domain-containing protein" evidence="1">
    <location>
        <begin position="21"/>
        <end position="430"/>
    </location>
</feature>
<dbReference type="AlphaFoldDB" id="A0AAD2CVJ7"/>
<proteinExistence type="predicted"/>
<protein>
    <recommendedName>
        <fullName evidence="4">VWFD domain-containing protein</fullName>
    </recommendedName>
</protein>
<evidence type="ECO:0000313" key="2">
    <source>
        <dbReference type="EMBL" id="CAJ1937956.1"/>
    </source>
</evidence>
<keyword evidence="1" id="KW-0732">Signal</keyword>
<name>A0AAD2CVJ7_9STRA</name>
<dbReference type="EMBL" id="CAKOGP040000668">
    <property type="protein sequence ID" value="CAJ1937956.1"/>
    <property type="molecule type" value="Genomic_DNA"/>
</dbReference>
<accession>A0AAD2CVJ7</accession>